<gene>
    <name evidence="1" type="ORF">B0H16DRAFT_1732298</name>
</gene>
<protein>
    <recommendedName>
        <fullName evidence="3">F-box domain-containing protein</fullName>
    </recommendedName>
</protein>
<dbReference type="InterPro" id="IPR032675">
    <property type="entry name" value="LRR_dom_sf"/>
</dbReference>
<sequence length="416" mass="46145">MTSTAVTRTSGRLFPPEIFSIILPDTFGSHITDFAAYTSNRRSVCLACRFWCQVVYTTPAAWNHIPVSLYTGARYLDFCLEKSKQLTIFLYFNLIPLAALEPSGLHPRPTPAEVVGDMFPLLSFGPSKVEEIFVRSTDASSYSAITLHLGQVDSTHLRRASLLVEGGRYEIAGQTLLPPPFSTSASTHVLKELRLGYSIPTSPMAAIYGNLSVLALCSYRSTAWEDVRRILRATPRLLVLHLTRVECRHSVFLDEGGNPVLPMLTDLFIAYTHPSGAELMSHIEMPMLVNLHLNIIREHRSSPPSLQALVRSCHHHLRSVTRLTVGVLIGTLAEVELFFGCLSQLRRLDLSNTSKMLTEDVIFLLLAKAFSFEKLAVVCFGVPLAYDKLAGLLDVLPEGCTLISPNPVVDCTFKYH</sequence>
<dbReference type="AlphaFoldDB" id="A0AAD7I295"/>
<dbReference type="Gene3D" id="3.80.10.10">
    <property type="entry name" value="Ribonuclease Inhibitor"/>
    <property type="match status" value="1"/>
</dbReference>
<comment type="caution">
    <text evidence="1">The sequence shown here is derived from an EMBL/GenBank/DDBJ whole genome shotgun (WGS) entry which is preliminary data.</text>
</comment>
<evidence type="ECO:0000313" key="1">
    <source>
        <dbReference type="EMBL" id="KAJ7733488.1"/>
    </source>
</evidence>
<accession>A0AAD7I295</accession>
<evidence type="ECO:0008006" key="3">
    <source>
        <dbReference type="Google" id="ProtNLM"/>
    </source>
</evidence>
<reference evidence="1" key="1">
    <citation type="submission" date="2023-03" db="EMBL/GenBank/DDBJ databases">
        <title>Massive genome expansion in bonnet fungi (Mycena s.s.) driven by repeated elements and novel gene families across ecological guilds.</title>
        <authorList>
            <consortium name="Lawrence Berkeley National Laboratory"/>
            <person name="Harder C.B."/>
            <person name="Miyauchi S."/>
            <person name="Viragh M."/>
            <person name="Kuo A."/>
            <person name="Thoen E."/>
            <person name="Andreopoulos B."/>
            <person name="Lu D."/>
            <person name="Skrede I."/>
            <person name="Drula E."/>
            <person name="Henrissat B."/>
            <person name="Morin E."/>
            <person name="Kohler A."/>
            <person name="Barry K."/>
            <person name="LaButti K."/>
            <person name="Morin E."/>
            <person name="Salamov A."/>
            <person name="Lipzen A."/>
            <person name="Mereny Z."/>
            <person name="Hegedus B."/>
            <person name="Baldrian P."/>
            <person name="Stursova M."/>
            <person name="Weitz H."/>
            <person name="Taylor A."/>
            <person name="Grigoriev I.V."/>
            <person name="Nagy L.G."/>
            <person name="Martin F."/>
            <person name="Kauserud H."/>
        </authorList>
    </citation>
    <scope>NUCLEOTIDE SEQUENCE</scope>
    <source>
        <strain evidence="1">CBHHK182m</strain>
    </source>
</reference>
<evidence type="ECO:0000313" key="2">
    <source>
        <dbReference type="Proteomes" id="UP001215598"/>
    </source>
</evidence>
<proteinExistence type="predicted"/>
<dbReference type="Proteomes" id="UP001215598">
    <property type="component" value="Unassembled WGS sequence"/>
</dbReference>
<dbReference type="SUPFAM" id="SSF52047">
    <property type="entry name" value="RNI-like"/>
    <property type="match status" value="1"/>
</dbReference>
<keyword evidence="2" id="KW-1185">Reference proteome</keyword>
<organism evidence="1 2">
    <name type="scientific">Mycena metata</name>
    <dbReference type="NCBI Taxonomy" id="1033252"/>
    <lineage>
        <taxon>Eukaryota</taxon>
        <taxon>Fungi</taxon>
        <taxon>Dikarya</taxon>
        <taxon>Basidiomycota</taxon>
        <taxon>Agaricomycotina</taxon>
        <taxon>Agaricomycetes</taxon>
        <taxon>Agaricomycetidae</taxon>
        <taxon>Agaricales</taxon>
        <taxon>Marasmiineae</taxon>
        <taxon>Mycenaceae</taxon>
        <taxon>Mycena</taxon>
    </lineage>
</organism>
<name>A0AAD7I295_9AGAR</name>
<dbReference type="EMBL" id="JARKIB010000138">
    <property type="protein sequence ID" value="KAJ7733488.1"/>
    <property type="molecule type" value="Genomic_DNA"/>
</dbReference>